<proteinExistence type="predicted"/>
<feature type="transmembrane region" description="Helical" evidence="1">
    <location>
        <begin position="77"/>
        <end position="94"/>
    </location>
</feature>
<evidence type="ECO:0000313" key="3">
    <source>
        <dbReference type="Proteomes" id="UP000249066"/>
    </source>
</evidence>
<feature type="transmembrane region" description="Helical" evidence="1">
    <location>
        <begin position="370"/>
        <end position="389"/>
    </location>
</feature>
<keyword evidence="1" id="KW-0472">Membrane</keyword>
<accession>A0A2W5A9X0</accession>
<feature type="transmembrane region" description="Helical" evidence="1">
    <location>
        <begin position="395"/>
        <end position="416"/>
    </location>
</feature>
<protein>
    <recommendedName>
        <fullName evidence="4">AcrB/AcrD/AcrF family protein</fullName>
    </recommendedName>
</protein>
<keyword evidence="1" id="KW-1133">Transmembrane helix</keyword>
<sequence>MERLGAYLNRHWVVALVALWIGAMAWMLWVRWGGIHWFALPDTDDNIRMDQVRDWLNGQGWYDLRQYRLNPPGGFDIHWSRFVDLPIAGIILALRPFVGGAMAEKTAVALAPMLPLAIAMAATAVTARRLVAPIAAIPAAALILLCQSALFMFMPLRIDHHGWQLAMLAATVAGLTDPRAARGGAIAAISTVISLVIGLEMLPFLAIAGGAIVLRWVWEGATEAERMRTYALGVAGGSAIGYVLFASYANRAPVCDALSPVWLSALLLAGALLYPMSLLRSQSRAVRFFVAGAAGAVVACAFAVTWPGCLTRPEHVSPELDRLWLSNVKEARPITLQKRDVIIGIVTMPIVGLVGAIVMCWRTRRDARAIANWATILLMALLSCAMLFWQARIGAGAQIIALPGAAALGWLALGWMWRQSLPVAGGAATAAAAAIAAWVWLPPTAFGLPASPARPALKIIGKANARCPTLPALAPIAKLPATTIMTFVDLGPRLITVTHHSAIAGPYHRNGDAILDIHHAFDGAPEQARAIAKRHGATLLLTCPNMSESTIYRSRSPNGFYARLSRGEKFDWLTPVPLPASSPLKLWRIS</sequence>
<keyword evidence="1" id="KW-0812">Transmembrane</keyword>
<feature type="transmembrane region" description="Helical" evidence="1">
    <location>
        <begin position="286"/>
        <end position="306"/>
    </location>
</feature>
<name>A0A2W5A9X0_9SPHN</name>
<feature type="transmembrane region" description="Helical" evidence="1">
    <location>
        <begin position="230"/>
        <end position="249"/>
    </location>
</feature>
<feature type="transmembrane region" description="Helical" evidence="1">
    <location>
        <begin position="261"/>
        <end position="279"/>
    </location>
</feature>
<dbReference type="EMBL" id="QFNN01000036">
    <property type="protein sequence ID" value="PZO90116.1"/>
    <property type="molecule type" value="Genomic_DNA"/>
</dbReference>
<feature type="transmembrane region" description="Helical" evidence="1">
    <location>
        <begin position="423"/>
        <end position="441"/>
    </location>
</feature>
<feature type="transmembrane region" description="Helical" evidence="1">
    <location>
        <begin position="131"/>
        <end position="153"/>
    </location>
</feature>
<evidence type="ECO:0000313" key="2">
    <source>
        <dbReference type="EMBL" id="PZO90116.1"/>
    </source>
</evidence>
<feature type="transmembrane region" description="Helical" evidence="1">
    <location>
        <begin position="12"/>
        <end position="32"/>
    </location>
</feature>
<dbReference type="Proteomes" id="UP000249066">
    <property type="component" value="Unassembled WGS sequence"/>
</dbReference>
<feature type="transmembrane region" description="Helical" evidence="1">
    <location>
        <begin position="187"/>
        <end position="218"/>
    </location>
</feature>
<reference evidence="2 3" key="1">
    <citation type="submission" date="2017-08" db="EMBL/GenBank/DDBJ databases">
        <title>Infants hospitalized years apart are colonized by the same room-sourced microbial strains.</title>
        <authorList>
            <person name="Brooks B."/>
            <person name="Olm M.R."/>
            <person name="Firek B.A."/>
            <person name="Baker R."/>
            <person name="Thomas B.C."/>
            <person name="Morowitz M.J."/>
            <person name="Banfield J.F."/>
        </authorList>
    </citation>
    <scope>NUCLEOTIDE SEQUENCE [LARGE SCALE GENOMIC DNA]</scope>
    <source>
        <strain evidence="2">S2_018_000_R2_101</strain>
    </source>
</reference>
<evidence type="ECO:0000256" key="1">
    <source>
        <dbReference type="SAM" id="Phobius"/>
    </source>
</evidence>
<feature type="transmembrane region" description="Helical" evidence="1">
    <location>
        <begin position="341"/>
        <end position="361"/>
    </location>
</feature>
<gene>
    <name evidence="2" type="ORF">DI623_08010</name>
</gene>
<dbReference type="AlphaFoldDB" id="A0A2W5A9X0"/>
<organism evidence="2 3">
    <name type="scientific">Sphingomonas sanxanigenens</name>
    <dbReference type="NCBI Taxonomy" id="397260"/>
    <lineage>
        <taxon>Bacteria</taxon>
        <taxon>Pseudomonadati</taxon>
        <taxon>Pseudomonadota</taxon>
        <taxon>Alphaproteobacteria</taxon>
        <taxon>Sphingomonadales</taxon>
        <taxon>Sphingomonadaceae</taxon>
        <taxon>Sphingomonas</taxon>
    </lineage>
</organism>
<evidence type="ECO:0008006" key="4">
    <source>
        <dbReference type="Google" id="ProtNLM"/>
    </source>
</evidence>
<comment type="caution">
    <text evidence="2">The sequence shown here is derived from an EMBL/GenBank/DDBJ whole genome shotgun (WGS) entry which is preliminary data.</text>
</comment>